<dbReference type="Gene3D" id="2.130.10.10">
    <property type="entry name" value="YVTN repeat-like/Quinoprotein amine dehydrogenase"/>
    <property type="match status" value="1"/>
</dbReference>
<dbReference type="InterPro" id="IPR001680">
    <property type="entry name" value="WD40_rpt"/>
</dbReference>
<accession>A0ABD1T789</accession>
<dbReference type="FunFam" id="2.130.10.10:FF:000712">
    <property type="entry name" value="Transducin/WD40 repeat-like superfamily protein"/>
    <property type="match status" value="1"/>
</dbReference>
<dbReference type="EMBL" id="JBFOLJ010000009">
    <property type="protein sequence ID" value="KAL2508591.1"/>
    <property type="molecule type" value="Genomic_DNA"/>
</dbReference>
<dbReference type="SMART" id="SM00320">
    <property type="entry name" value="WD40"/>
    <property type="match status" value="1"/>
</dbReference>
<feature type="compositionally biased region" description="Basic and acidic residues" evidence="4">
    <location>
        <begin position="102"/>
        <end position="115"/>
    </location>
</feature>
<feature type="compositionally biased region" description="Polar residues" evidence="4">
    <location>
        <begin position="219"/>
        <end position="229"/>
    </location>
</feature>
<comment type="caution">
    <text evidence="5">The sequence shown here is derived from an EMBL/GenBank/DDBJ whole genome shotgun (WGS) entry which is preliminary data.</text>
</comment>
<dbReference type="PROSITE" id="PS50294">
    <property type="entry name" value="WD_REPEATS_REGION"/>
    <property type="match status" value="1"/>
</dbReference>
<evidence type="ECO:0000256" key="3">
    <source>
        <dbReference type="PROSITE-ProRule" id="PRU00221"/>
    </source>
</evidence>
<dbReference type="PANTHER" id="PTHR14221:SF67">
    <property type="entry name" value="WD REPEAT-CONTAINING PROTEIN 44-LIKE"/>
    <property type="match status" value="1"/>
</dbReference>
<keyword evidence="1 3" id="KW-0853">WD repeat</keyword>
<dbReference type="PANTHER" id="PTHR14221">
    <property type="entry name" value="WD REPEAT DOMAIN 44"/>
    <property type="match status" value="1"/>
</dbReference>
<reference evidence="6" key="1">
    <citation type="submission" date="2024-07" db="EMBL/GenBank/DDBJ databases">
        <title>Two chromosome-level genome assemblies of Korean endemic species Abeliophyllum distichum and Forsythia ovata (Oleaceae).</title>
        <authorList>
            <person name="Jang H."/>
        </authorList>
    </citation>
    <scope>NUCLEOTIDE SEQUENCE [LARGE SCALE GENOMIC DNA]</scope>
</reference>
<keyword evidence="2" id="KW-0677">Repeat</keyword>
<organism evidence="5 6">
    <name type="scientific">Forsythia ovata</name>
    <dbReference type="NCBI Taxonomy" id="205694"/>
    <lineage>
        <taxon>Eukaryota</taxon>
        <taxon>Viridiplantae</taxon>
        <taxon>Streptophyta</taxon>
        <taxon>Embryophyta</taxon>
        <taxon>Tracheophyta</taxon>
        <taxon>Spermatophyta</taxon>
        <taxon>Magnoliopsida</taxon>
        <taxon>eudicotyledons</taxon>
        <taxon>Gunneridae</taxon>
        <taxon>Pentapetalae</taxon>
        <taxon>asterids</taxon>
        <taxon>lamiids</taxon>
        <taxon>Lamiales</taxon>
        <taxon>Oleaceae</taxon>
        <taxon>Forsythieae</taxon>
        <taxon>Forsythia</taxon>
    </lineage>
</organism>
<feature type="region of interest" description="Disordered" evidence="4">
    <location>
        <begin position="92"/>
        <end position="133"/>
    </location>
</feature>
<proteinExistence type="predicted"/>
<dbReference type="PROSITE" id="PS50082">
    <property type="entry name" value="WD_REPEATS_2"/>
    <property type="match status" value="1"/>
</dbReference>
<protein>
    <submittedName>
        <fullName evidence="5">WD repeat-containing protein 44</fullName>
    </submittedName>
</protein>
<evidence type="ECO:0000256" key="1">
    <source>
        <dbReference type="ARBA" id="ARBA00022574"/>
    </source>
</evidence>
<dbReference type="InterPro" id="IPR015943">
    <property type="entry name" value="WD40/YVTN_repeat-like_dom_sf"/>
</dbReference>
<dbReference type="InterPro" id="IPR036322">
    <property type="entry name" value="WD40_repeat_dom_sf"/>
</dbReference>
<dbReference type="SUPFAM" id="SSF50978">
    <property type="entry name" value="WD40 repeat-like"/>
    <property type="match status" value="1"/>
</dbReference>
<evidence type="ECO:0000256" key="4">
    <source>
        <dbReference type="SAM" id="MobiDB-lite"/>
    </source>
</evidence>
<dbReference type="AlphaFoldDB" id="A0ABD1T789"/>
<dbReference type="Proteomes" id="UP001604277">
    <property type="component" value="Unassembled WGS sequence"/>
</dbReference>
<evidence type="ECO:0000313" key="5">
    <source>
        <dbReference type="EMBL" id="KAL2508591.1"/>
    </source>
</evidence>
<feature type="region of interest" description="Disordered" evidence="4">
    <location>
        <begin position="215"/>
        <end position="242"/>
    </location>
</feature>
<feature type="repeat" description="WD" evidence="3">
    <location>
        <begin position="157"/>
        <end position="198"/>
    </location>
</feature>
<name>A0ABD1T789_9LAMI</name>
<sequence length="273" mass="29964">MPDIRICLFGVEHNLKILKDESRCVKATHRAPPLAGRATLKSDIKVTAISNSGTINIYHEHDAQAANANGGFGGGSKLKKRGSWLKSIKNVASSVTGHKERRSSDERDTSSEKGGRRSSSATDDSQDISFHGPERIRVRQYGKSVKDLTALYKSQEIQAHNGSIWTIKFSLDGKYLASAGEDCVIHVWQISESERKGDLLLDKLEDGNLNLLFLANGSPEPSSMSPNLDSHSEKKRRGRSSISRKSVSFEQILVPETMFALLETHLFISGTSG</sequence>
<keyword evidence="6" id="KW-1185">Reference proteome</keyword>
<dbReference type="InterPro" id="IPR040324">
    <property type="entry name" value="WDR44/Dgr2"/>
</dbReference>
<evidence type="ECO:0000313" key="6">
    <source>
        <dbReference type="Proteomes" id="UP001604277"/>
    </source>
</evidence>
<dbReference type="Pfam" id="PF00400">
    <property type="entry name" value="WD40"/>
    <property type="match status" value="1"/>
</dbReference>
<gene>
    <name evidence="5" type="ORF">Fot_32238</name>
</gene>
<evidence type="ECO:0000256" key="2">
    <source>
        <dbReference type="ARBA" id="ARBA00022737"/>
    </source>
</evidence>